<evidence type="ECO:0000313" key="11">
    <source>
        <dbReference type="EMBL" id="PFH54407.1"/>
    </source>
</evidence>
<dbReference type="FunFam" id="3.30.1230.20:FF:000001">
    <property type="entry name" value="40S ribosomal protein S21"/>
    <property type="match status" value="1"/>
</dbReference>
<evidence type="ECO:0000259" key="10">
    <source>
        <dbReference type="PROSITE" id="PS51471"/>
    </source>
</evidence>
<dbReference type="PROSITE" id="PS51471">
    <property type="entry name" value="FE2OG_OXY"/>
    <property type="match status" value="1"/>
</dbReference>
<dbReference type="GO" id="GO:0051213">
    <property type="term" value="F:dioxygenase activity"/>
    <property type="evidence" value="ECO:0007669"/>
    <property type="project" value="UniProtKB-KW"/>
</dbReference>
<keyword evidence="6 8" id="KW-0408">Iron</keyword>
<feature type="binding site" evidence="8">
    <location>
        <position position="315"/>
    </location>
    <ligand>
        <name>Fe cation</name>
        <dbReference type="ChEBI" id="CHEBI:24875"/>
        <note>catalytic</note>
    </ligand>
</feature>
<comment type="similarity">
    <text evidence="1">Belongs to the eukaryotic ribosomal protein eS21 family.</text>
</comment>
<dbReference type="GO" id="GO:0022626">
    <property type="term" value="C:cytosolic ribosome"/>
    <property type="evidence" value="ECO:0007669"/>
    <property type="project" value="UniProtKB-ARBA"/>
</dbReference>
<keyword evidence="5" id="KW-0560">Oxidoreductase</keyword>
<feature type="binding site" evidence="8">
    <location>
        <position position="370"/>
    </location>
    <ligand>
        <name>Fe cation</name>
        <dbReference type="ChEBI" id="CHEBI:24875"/>
        <note>catalytic</note>
    </ligand>
</feature>
<proteinExistence type="inferred from homology"/>
<evidence type="ECO:0000256" key="5">
    <source>
        <dbReference type="ARBA" id="ARBA00023002"/>
    </source>
</evidence>
<keyword evidence="3" id="KW-0223">Dioxygenase</keyword>
<evidence type="ECO:0000256" key="1">
    <source>
        <dbReference type="ARBA" id="ARBA00010228"/>
    </source>
</evidence>
<gene>
    <name evidence="11" type="ORF">AMATHDRAFT_38318</name>
</gene>
<dbReference type="OrthoDB" id="6614653at2759"/>
<dbReference type="InterPro" id="IPR001931">
    <property type="entry name" value="Ribosomal_eS21"/>
</dbReference>
<evidence type="ECO:0000256" key="9">
    <source>
        <dbReference type="SAM" id="MobiDB-lite"/>
    </source>
</evidence>
<dbReference type="InterPro" id="IPR027450">
    <property type="entry name" value="AlkB-like"/>
</dbReference>
<dbReference type="PANTHER" id="PTHR16557:SF2">
    <property type="entry name" value="NUCLEIC ACID DIOXYGENASE ALKBH1"/>
    <property type="match status" value="1"/>
</dbReference>
<dbReference type="GO" id="GO:0003735">
    <property type="term" value="F:structural constituent of ribosome"/>
    <property type="evidence" value="ECO:0007669"/>
    <property type="project" value="InterPro"/>
</dbReference>
<keyword evidence="12" id="KW-1185">Reference proteome</keyword>
<dbReference type="STRING" id="703135.A0A2A9P0C3"/>
<dbReference type="InterPro" id="IPR038579">
    <property type="entry name" value="Ribosomal_eS21_sf"/>
</dbReference>
<evidence type="ECO:0000256" key="8">
    <source>
        <dbReference type="PIRSR" id="PIRSR604574-2"/>
    </source>
</evidence>
<dbReference type="GO" id="GO:0005634">
    <property type="term" value="C:nucleus"/>
    <property type="evidence" value="ECO:0007669"/>
    <property type="project" value="TreeGrafter"/>
</dbReference>
<dbReference type="Gene3D" id="2.60.120.590">
    <property type="entry name" value="Alpha-ketoglutarate-dependent dioxygenase AlkB-like"/>
    <property type="match status" value="1"/>
</dbReference>
<evidence type="ECO:0000256" key="6">
    <source>
        <dbReference type="ARBA" id="ARBA00023004"/>
    </source>
</evidence>
<keyword evidence="7" id="KW-0687">Ribonucleoprotein</keyword>
<dbReference type="SUPFAM" id="SSF51197">
    <property type="entry name" value="Clavaminate synthase-like"/>
    <property type="match status" value="1"/>
</dbReference>
<name>A0A2A9P0C3_9AGAR</name>
<dbReference type="Proteomes" id="UP000242287">
    <property type="component" value="Unassembled WGS sequence"/>
</dbReference>
<dbReference type="PANTHER" id="PTHR16557">
    <property type="entry name" value="ALKYLATED DNA REPAIR PROTEIN ALKB-RELATED"/>
    <property type="match status" value="1"/>
</dbReference>
<feature type="domain" description="Fe2OG dioxygenase" evidence="10">
    <location>
        <begin position="295"/>
        <end position="429"/>
    </location>
</feature>
<protein>
    <recommendedName>
        <fullName evidence="10">Fe2OG dioxygenase domain-containing protein</fullName>
    </recommendedName>
</protein>
<sequence length="505" mass="56846">MPLLNANSSEYKKARRRFYNSTKHRPHDFDAEWTPFRAAEKRYKTRFPPPDLSLALDFATLNVERDQEILQGVWRGSPDAIEYEELPIESADGRRAYIIPRIPGLVVMPSFVNVDKQRELIRWALSQHARHPNPTNLDVHYVLPEEGLWNAYLASRLDRTKEKIVQPKVAADQPSDYHVQPPGPRQLVNNIPVTPETFDDINGTLKQPPAPSPSATPTSVSSLIPKLRWANIGWFYHWGTKQYDFTQPQGPIDNALKDLCKDAVKLIDWDRIFEGTEAEWEEAGLEWKTWVETYEPDAGIVNFYQNKDTLMAHVDRSEVCATSPLVSVSLGNAAVFLIGGKTRDTEPVSLILRSGDVVIMSGPGCRRAYHGKSDVRELVDPSNILTRQTNVNFDKTIQLLSHVHPVHHSAVLTSLRRTSMENDQGILVDLYVPRKCAATNRLITSKDYASVQISIADVDANGRALGTSTTFALCGQVRSQGESDDSLNRLATKAGLLRNVWSYQK</sequence>
<dbReference type="Pfam" id="PF01249">
    <property type="entry name" value="Ribosomal_S21e"/>
    <property type="match status" value="1"/>
</dbReference>
<evidence type="ECO:0000313" key="12">
    <source>
        <dbReference type="Proteomes" id="UP000242287"/>
    </source>
</evidence>
<comment type="cofactor">
    <cofactor evidence="8">
        <name>Fe(2+)</name>
        <dbReference type="ChEBI" id="CHEBI:29033"/>
    </cofactor>
    <text evidence="8">Binds 1 Fe(2+) ion per subunit.</text>
</comment>
<accession>A0A2A9P0C3</accession>
<dbReference type="GO" id="GO:0042274">
    <property type="term" value="P:ribosomal small subunit biogenesis"/>
    <property type="evidence" value="ECO:0007669"/>
    <property type="project" value="UniProtKB-ARBA"/>
</dbReference>
<dbReference type="GO" id="GO:1990904">
    <property type="term" value="C:ribonucleoprotein complex"/>
    <property type="evidence" value="ECO:0007669"/>
    <property type="project" value="UniProtKB-KW"/>
</dbReference>
<dbReference type="AlphaFoldDB" id="A0A2A9P0C3"/>
<dbReference type="InterPro" id="IPR004574">
    <property type="entry name" value="Alkb"/>
</dbReference>
<dbReference type="EMBL" id="KZ301970">
    <property type="protein sequence ID" value="PFH54407.1"/>
    <property type="molecule type" value="Genomic_DNA"/>
</dbReference>
<organism evidence="11 12">
    <name type="scientific">Amanita thiersii Skay4041</name>
    <dbReference type="NCBI Taxonomy" id="703135"/>
    <lineage>
        <taxon>Eukaryota</taxon>
        <taxon>Fungi</taxon>
        <taxon>Dikarya</taxon>
        <taxon>Basidiomycota</taxon>
        <taxon>Agaricomycotina</taxon>
        <taxon>Agaricomycetes</taxon>
        <taxon>Agaricomycetidae</taxon>
        <taxon>Agaricales</taxon>
        <taxon>Pluteineae</taxon>
        <taxon>Amanitaceae</taxon>
        <taxon>Amanita</taxon>
    </lineage>
</organism>
<evidence type="ECO:0000256" key="2">
    <source>
        <dbReference type="ARBA" id="ARBA00022723"/>
    </source>
</evidence>
<feature type="region of interest" description="Disordered" evidence="9">
    <location>
        <begin position="198"/>
        <end position="219"/>
    </location>
</feature>
<dbReference type="GO" id="GO:0046872">
    <property type="term" value="F:metal ion binding"/>
    <property type="evidence" value="ECO:0007669"/>
    <property type="project" value="UniProtKB-KW"/>
</dbReference>
<reference evidence="11 12" key="1">
    <citation type="submission" date="2014-02" db="EMBL/GenBank/DDBJ databases">
        <title>Transposable element dynamics among asymbiotic and ectomycorrhizal Amanita fungi.</title>
        <authorList>
            <consortium name="DOE Joint Genome Institute"/>
            <person name="Hess J."/>
            <person name="Skrede I."/>
            <person name="Wolfe B."/>
            <person name="LaButti K."/>
            <person name="Ohm R.A."/>
            <person name="Grigoriev I.V."/>
            <person name="Pringle A."/>
        </authorList>
    </citation>
    <scope>NUCLEOTIDE SEQUENCE [LARGE SCALE GENOMIC DNA]</scope>
    <source>
        <strain evidence="11 12">SKay4041</strain>
    </source>
</reference>
<dbReference type="Gene3D" id="3.30.1230.20">
    <property type="match status" value="1"/>
</dbReference>
<keyword evidence="4" id="KW-0689">Ribosomal protein</keyword>
<dbReference type="InterPro" id="IPR037151">
    <property type="entry name" value="AlkB-like_sf"/>
</dbReference>
<evidence type="ECO:0000256" key="7">
    <source>
        <dbReference type="ARBA" id="ARBA00023274"/>
    </source>
</evidence>
<evidence type="ECO:0000256" key="4">
    <source>
        <dbReference type="ARBA" id="ARBA00022980"/>
    </source>
</evidence>
<dbReference type="Pfam" id="PF13532">
    <property type="entry name" value="2OG-FeII_Oxy_2"/>
    <property type="match status" value="1"/>
</dbReference>
<feature type="binding site" evidence="8">
    <location>
        <position position="313"/>
    </location>
    <ligand>
        <name>Fe cation</name>
        <dbReference type="ChEBI" id="CHEBI:24875"/>
        <note>catalytic</note>
    </ligand>
</feature>
<dbReference type="InterPro" id="IPR005123">
    <property type="entry name" value="Oxoglu/Fe-dep_dioxygenase_dom"/>
</dbReference>
<dbReference type="GO" id="GO:0006412">
    <property type="term" value="P:translation"/>
    <property type="evidence" value="ECO:0007669"/>
    <property type="project" value="InterPro"/>
</dbReference>
<keyword evidence="2 8" id="KW-0479">Metal-binding</keyword>
<evidence type="ECO:0000256" key="3">
    <source>
        <dbReference type="ARBA" id="ARBA00022964"/>
    </source>
</evidence>